<feature type="transmembrane region" description="Helical" evidence="8">
    <location>
        <begin position="375"/>
        <end position="392"/>
    </location>
</feature>
<proteinExistence type="inferred from homology"/>
<feature type="region of interest" description="Disordered" evidence="7">
    <location>
        <begin position="598"/>
        <end position="687"/>
    </location>
</feature>
<feature type="compositionally biased region" description="Polar residues" evidence="7">
    <location>
        <begin position="658"/>
        <end position="667"/>
    </location>
</feature>
<evidence type="ECO:0000256" key="4">
    <source>
        <dbReference type="ARBA" id="ARBA00022989"/>
    </source>
</evidence>
<name>A0A6J2UDT3_DROLE</name>
<dbReference type="Pfam" id="PF09779">
    <property type="entry name" value="Ima1_N"/>
    <property type="match status" value="1"/>
</dbReference>
<dbReference type="GeneID" id="115633265"/>
<evidence type="ECO:0000256" key="2">
    <source>
        <dbReference type="ARBA" id="ARBA00007600"/>
    </source>
</evidence>
<feature type="transmembrane region" description="Helical" evidence="8">
    <location>
        <begin position="229"/>
        <end position="248"/>
    </location>
</feature>
<keyword evidence="3 8" id="KW-0812">Transmembrane</keyword>
<feature type="transmembrane region" description="Helical" evidence="8">
    <location>
        <begin position="319"/>
        <end position="339"/>
    </location>
</feature>
<comment type="similarity">
    <text evidence="2">Belongs to the TMEM201 family.</text>
</comment>
<feature type="compositionally biased region" description="Polar residues" evidence="7">
    <location>
        <begin position="620"/>
        <end position="633"/>
    </location>
</feature>
<reference evidence="11" key="1">
    <citation type="submission" date="2025-08" db="UniProtKB">
        <authorList>
            <consortium name="RefSeq"/>
        </authorList>
    </citation>
    <scope>IDENTIFICATION</scope>
    <source>
        <strain evidence="11">11010-0011.00</strain>
        <tissue evidence="11">Whole body</tissue>
    </source>
</reference>
<gene>
    <name evidence="11" type="primary">LOC115633265</name>
</gene>
<comment type="subcellular location">
    <subcellularLocation>
        <location evidence="1">Nucleus inner membrane</location>
        <topology evidence="1">Multi-pass membrane protein</topology>
    </subcellularLocation>
</comment>
<sequence>MLGSVSGLKLVSNVLPILALIFVAAMLTHKLYITVRSRYSASVNCWFCNTNSRVPYPERNSWTCRRCEQYNGFTKDGDYNRDMSALQCNRSGKSDKNSSPSHSSGIGVCANALYPEVSAPSVQSNGLCDQCNEAQRLKVEKLAQFEPKHESRFEWEIKHYINELEKQFRLCGSCESHVKRVLREKKKMVLGSKFLNFIIKGAELLKQPHFNRLAKAQQQRKLRLFRQSMTLLTVVNIFCLLCGLPHTTREQFASILGGTLANPIFIGYSHFLAFVRVLLSYAGTALDYDATNKLLAYSRTFAKMLLYSLGLTQPQVQNATFSSCFVNIYPYVMLALSFLHNITDRLRFSRFTLLLVLWSIYANGSQFLLTAMNSVTFILLGSVLTLILLASNRSSSWALNESVSFQKLYAEDCFSDEESISILSEQLNCSNATNLNSSVQQQKQRGLKSSPTSAYPASCFDGVGMSEHASVLSLDALHLSESPLKTLRSPIYSRSSLDLRDPMTANNPPDCPSVRSTMVERPFRGENSFRWNCNEVEDAEQRRQRRMRVLDQRLRSRMHRPPVLMQSHFSSLGQETKRQEQQQQQRIHKEISAWLATTGPMFNGEGDNPKAAAGKDKLSRTSSQSSGFESQATPRMDTPAPQNLGFKPVASSGGVYGWSTQRHSMPTESGIKPGDLLRNWLTQQSKN</sequence>
<protein>
    <submittedName>
        <fullName evidence="11">Uncharacterized protein LOC115633265</fullName>
    </submittedName>
</protein>
<dbReference type="AlphaFoldDB" id="A0A6J2UDT3"/>
<evidence type="ECO:0000313" key="11">
    <source>
        <dbReference type="RefSeq" id="XP_030386529.1"/>
    </source>
</evidence>
<dbReference type="InterPro" id="IPR040041">
    <property type="entry name" value="TMEM201"/>
</dbReference>
<dbReference type="PANTHER" id="PTHR28646">
    <property type="entry name" value="TRANSMEMBRANE PROTEIN 201"/>
    <property type="match status" value="1"/>
</dbReference>
<evidence type="ECO:0000313" key="10">
    <source>
        <dbReference type="Proteomes" id="UP000504634"/>
    </source>
</evidence>
<dbReference type="RefSeq" id="XP_030386529.1">
    <property type="nucleotide sequence ID" value="XM_030530669.1"/>
</dbReference>
<evidence type="ECO:0000256" key="1">
    <source>
        <dbReference type="ARBA" id="ARBA00004473"/>
    </source>
</evidence>
<evidence type="ECO:0000256" key="3">
    <source>
        <dbReference type="ARBA" id="ARBA00022692"/>
    </source>
</evidence>
<keyword evidence="5 8" id="KW-0472">Membrane</keyword>
<evidence type="ECO:0000256" key="6">
    <source>
        <dbReference type="ARBA" id="ARBA00023242"/>
    </source>
</evidence>
<evidence type="ECO:0000256" key="7">
    <source>
        <dbReference type="SAM" id="MobiDB-lite"/>
    </source>
</evidence>
<keyword evidence="6" id="KW-0539">Nucleus</keyword>
<dbReference type="Proteomes" id="UP000504634">
    <property type="component" value="Unplaced"/>
</dbReference>
<feature type="domain" description="Ima1 N-terminal" evidence="9">
    <location>
        <begin position="43"/>
        <end position="178"/>
    </location>
</feature>
<dbReference type="OrthoDB" id="5966927at2759"/>
<accession>A0A6J2UDT3</accession>
<organism evidence="10 11">
    <name type="scientific">Drosophila lebanonensis</name>
    <name type="common">Fruit fly</name>
    <name type="synonym">Scaptodrosophila lebanonensis</name>
    <dbReference type="NCBI Taxonomy" id="7225"/>
    <lineage>
        <taxon>Eukaryota</taxon>
        <taxon>Metazoa</taxon>
        <taxon>Ecdysozoa</taxon>
        <taxon>Arthropoda</taxon>
        <taxon>Hexapoda</taxon>
        <taxon>Insecta</taxon>
        <taxon>Pterygota</taxon>
        <taxon>Neoptera</taxon>
        <taxon>Endopterygota</taxon>
        <taxon>Diptera</taxon>
        <taxon>Brachycera</taxon>
        <taxon>Muscomorpha</taxon>
        <taxon>Ephydroidea</taxon>
        <taxon>Drosophilidae</taxon>
        <taxon>Scaptodrosophila</taxon>
    </lineage>
</organism>
<feature type="transmembrane region" description="Helical" evidence="8">
    <location>
        <begin position="14"/>
        <end position="33"/>
    </location>
</feature>
<dbReference type="PANTHER" id="PTHR28646:SF1">
    <property type="entry name" value="TRANSMEMBRANE PROTEIN 201"/>
    <property type="match status" value="1"/>
</dbReference>
<keyword evidence="4 8" id="KW-1133">Transmembrane helix</keyword>
<evidence type="ECO:0000259" key="9">
    <source>
        <dbReference type="Pfam" id="PF09779"/>
    </source>
</evidence>
<dbReference type="GO" id="GO:0051015">
    <property type="term" value="F:actin filament binding"/>
    <property type="evidence" value="ECO:0007669"/>
    <property type="project" value="TreeGrafter"/>
</dbReference>
<dbReference type="GO" id="GO:0005521">
    <property type="term" value="F:lamin binding"/>
    <property type="evidence" value="ECO:0007669"/>
    <property type="project" value="TreeGrafter"/>
</dbReference>
<keyword evidence="10" id="KW-1185">Reference proteome</keyword>
<dbReference type="GO" id="GO:0030473">
    <property type="term" value="P:nuclear migration along microtubule"/>
    <property type="evidence" value="ECO:0007669"/>
    <property type="project" value="TreeGrafter"/>
</dbReference>
<evidence type="ECO:0000256" key="5">
    <source>
        <dbReference type="ARBA" id="ARBA00023136"/>
    </source>
</evidence>
<dbReference type="InterPro" id="IPR018617">
    <property type="entry name" value="Ima1_N"/>
</dbReference>
<feature type="transmembrane region" description="Helical" evidence="8">
    <location>
        <begin position="260"/>
        <end position="282"/>
    </location>
</feature>
<evidence type="ECO:0000256" key="8">
    <source>
        <dbReference type="SAM" id="Phobius"/>
    </source>
</evidence>
<dbReference type="GO" id="GO:0005637">
    <property type="term" value="C:nuclear inner membrane"/>
    <property type="evidence" value="ECO:0007669"/>
    <property type="project" value="UniProtKB-SubCell"/>
</dbReference>